<evidence type="ECO:0000256" key="10">
    <source>
        <dbReference type="ARBA" id="ARBA00022984"/>
    </source>
</evidence>
<evidence type="ECO:0000256" key="9">
    <source>
        <dbReference type="ARBA" id="ARBA00022960"/>
    </source>
</evidence>
<dbReference type="GO" id="GO:0005737">
    <property type="term" value="C:cytoplasm"/>
    <property type="evidence" value="ECO:0007669"/>
    <property type="project" value="UniProtKB-SubCell"/>
</dbReference>
<evidence type="ECO:0000256" key="11">
    <source>
        <dbReference type="ARBA" id="ARBA00023306"/>
    </source>
</evidence>
<dbReference type="InterPro" id="IPR036565">
    <property type="entry name" value="Mur-like_cat_sf"/>
</dbReference>
<organism evidence="19 20">
    <name type="scientific">Succiniclasticum ruminis DSM 9236</name>
    <dbReference type="NCBI Taxonomy" id="1123323"/>
    <lineage>
        <taxon>Bacteria</taxon>
        <taxon>Bacillati</taxon>
        <taxon>Bacillota</taxon>
        <taxon>Negativicutes</taxon>
        <taxon>Acidaminococcales</taxon>
        <taxon>Acidaminococcaceae</taxon>
        <taxon>Succiniclasticum</taxon>
    </lineage>
</organism>
<evidence type="ECO:0000256" key="2">
    <source>
        <dbReference type="ARBA" id="ARBA00004752"/>
    </source>
</evidence>
<dbReference type="SUPFAM" id="SSF53623">
    <property type="entry name" value="MurD-like peptide ligases, catalytic domain"/>
    <property type="match status" value="1"/>
</dbReference>
<keyword evidence="5 14" id="KW-0436">Ligase</keyword>
<keyword evidence="7 14" id="KW-0547">Nucleotide-binding</keyword>
<dbReference type="STRING" id="1123323.SAMN05216245_10484"/>
<evidence type="ECO:0000256" key="3">
    <source>
        <dbReference type="ARBA" id="ARBA00012211"/>
    </source>
</evidence>
<gene>
    <name evidence="14" type="primary">murC</name>
    <name evidence="19" type="ORF">SAMN05216245_10484</name>
</gene>
<proteinExistence type="inferred from homology"/>
<dbReference type="NCBIfam" id="TIGR01082">
    <property type="entry name" value="murC"/>
    <property type="match status" value="1"/>
</dbReference>
<evidence type="ECO:0000256" key="13">
    <source>
        <dbReference type="ARBA" id="ARBA00047833"/>
    </source>
</evidence>
<dbReference type="GO" id="GO:0008763">
    <property type="term" value="F:UDP-N-acetylmuramate-L-alanine ligase activity"/>
    <property type="evidence" value="ECO:0007669"/>
    <property type="project" value="UniProtKB-UniRule"/>
</dbReference>
<dbReference type="GO" id="GO:0051301">
    <property type="term" value="P:cell division"/>
    <property type="evidence" value="ECO:0007669"/>
    <property type="project" value="UniProtKB-KW"/>
</dbReference>
<keyword evidence="20" id="KW-1185">Reference proteome</keyword>
<evidence type="ECO:0000259" key="17">
    <source>
        <dbReference type="Pfam" id="PF02875"/>
    </source>
</evidence>
<keyword evidence="11 14" id="KW-0131">Cell cycle</keyword>
<sequence>MAGMKECKGTQKAEVKQMLDKYRHIHFIGIGGAGMSALAYVLVKRGFDVTGSDLQAGHMAYELAEAGALVYMGHDDCQIEGAEAVVVSSAIPKTNPELVAARKKNIPVLHRSDVLMALLNGEGTKGVAVAGAHGKTTTSAMIGVIAAEAGIDPTVVIGGDVTALGGNARNGESEWVVAEADESDGSFLKFTPFIPVITNIEDDHLDHYGTEENIYQAFKEYLSHMRDGGTAVLCLDNEKVRRLSEETELPFITYGLTEDCDFCAKNIRHSVEGTDYDLYHGGAKLISVHLIVPGRHNVLNSLGAFAAASLMGISPEVSVDALAKFSGAKRRFETKGKENGIWIVDDYAHHPTEIMATLQAAKETGAKRIVCVFQPHRYSRTKLLYEEFCKCFTNCDKLILTHIYSAGEAPIPGVSGRGLAESIKVTTGQDVMYIDSFSRVEEHLFKNCKEGDLVITMGAGDVFRIGEELVKEFRQVEK</sequence>
<dbReference type="GO" id="GO:0071555">
    <property type="term" value="P:cell wall organization"/>
    <property type="evidence" value="ECO:0007669"/>
    <property type="project" value="UniProtKB-KW"/>
</dbReference>
<feature type="domain" description="Mur ligase N-terminal catalytic" evidence="16">
    <location>
        <begin position="24"/>
        <end position="120"/>
    </location>
</feature>
<feature type="binding site" evidence="14">
    <location>
        <begin position="131"/>
        <end position="137"/>
    </location>
    <ligand>
        <name>ATP</name>
        <dbReference type="ChEBI" id="CHEBI:30616"/>
    </ligand>
</feature>
<evidence type="ECO:0000256" key="1">
    <source>
        <dbReference type="ARBA" id="ARBA00004496"/>
    </source>
</evidence>
<dbReference type="GO" id="GO:0009252">
    <property type="term" value="P:peptidoglycan biosynthetic process"/>
    <property type="evidence" value="ECO:0007669"/>
    <property type="project" value="UniProtKB-UniRule"/>
</dbReference>
<evidence type="ECO:0000256" key="4">
    <source>
        <dbReference type="ARBA" id="ARBA00022490"/>
    </source>
</evidence>
<keyword evidence="15" id="KW-0812">Transmembrane</keyword>
<dbReference type="InterPro" id="IPR036615">
    <property type="entry name" value="Mur_ligase_C_dom_sf"/>
</dbReference>
<dbReference type="Pfam" id="PF08245">
    <property type="entry name" value="Mur_ligase_M"/>
    <property type="match status" value="1"/>
</dbReference>
<keyword evidence="10 14" id="KW-0573">Peptidoglycan synthesis</keyword>
<dbReference type="UniPathway" id="UPA00219"/>
<keyword evidence="4 14" id="KW-0963">Cytoplasm</keyword>
<feature type="domain" description="Mur ligase central" evidence="18">
    <location>
        <begin position="129"/>
        <end position="308"/>
    </location>
</feature>
<dbReference type="GO" id="GO:0005524">
    <property type="term" value="F:ATP binding"/>
    <property type="evidence" value="ECO:0007669"/>
    <property type="project" value="UniProtKB-UniRule"/>
</dbReference>
<dbReference type="EC" id="6.3.2.8" evidence="3 14"/>
<keyword evidence="15" id="KW-1133">Transmembrane helix</keyword>
<comment type="similarity">
    <text evidence="14">Belongs to the MurCDEF family.</text>
</comment>
<dbReference type="Gene3D" id="3.90.190.20">
    <property type="entry name" value="Mur ligase, C-terminal domain"/>
    <property type="match status" value="1"/>
</dbReference>
<protein>
    <recommendedName>
        <fullName evidence="3 14">UDP-N-acetylmuramate--L-alanine ligase</fullName>
        <ecNumber evidence="3 14">6.3.2.8</ecNumber>
    </recommendedName>
    <alternativeName>
        <fullName evidence="14">UDP-N-acetylmuramoyl-L-alanine synthetase</fullName>
    </alternativeName>
</protein>
<dbReference type="SUPFAM" id="SSF51984">
    <property type="entry name" value="MurCD N-terminal domain"/>
    <property type="match status" value="1"/>
</dbReference>
<dbReference type="InterPro" id="IPR050061">
    <property type="entry name" value="MurCDEF_pg_biosynth"/>
</dbReference>
<dbReference type="EMBL" id="FONL01000004">
    <property type="protein sequence ID" value="SFE34276.1"/>
    <property type="molecule type" value="Genomic_DNA"/>
</dbReference>
<dbReference type="Pfam" id="PF02875">
    <property type="entry name" value="Mur_ligase_C"/>
    <property type="match status" value="1"/>
</dbReference>
<dbReference type="Pfam" id="PF01225">
    <property type="entry name" value="Mur_ligase"/>
    <property type="match status" value="1"/>
</dbReference>
<evidence type="ECO:0000256" key="8">
    <source>
        <dbReference type="ARBA" id="ARBA00022840"/>
    </source>
</evidence>
<dbReference type="HAMAP" id="MF_00046">
    <property type="entry name" value="MurC"/>
    <property type="match status" value="1"/>
</dbReference>
<dbReference type="Gene3D" id="3.40.50.720">
    <property type="entry name" value="NAD(P)-binding Rossmann-like Domain"/>
    <property type="match status" value="1"/>
</dbReference>
<name>A0A1I1ZRJ2_9FIRM</name>
<dbReference type="AlphaFoldDB" id="A0A1I1ZRJ2"/>
<dbReference type="GO" id="GO:0008360">
    <property type="term" value="P:regulation of cell shape"/>
    <property type="evidence" value="ECO:0007669"/>
    <property type="project" value="UniProtKB-KW"/>
</dbReference>
<evidence type="ECO:0000259" key="16">
    <source>
        <dbReference type="Pfam" id="PF01225"/>
    </source>
</evidence>
<evidence type="ECO:0000256" key="7">
    <source>
        <dbReference type="ARBA" id="ARBA00022741"/>
    </source>
</evidence>
<evidence type="ECO:0000256" key="5">
    <source>
        <dbReference type="ARBA" id="ARBA00022598"/>
    </source>
</evidence>
<keyword evidence="15" id="KW-0472">Membrane</keyword>
<evidence type="ECO:0000256" key="12">
    <source>
        <dbReference type="ARBA" id="ARBA00023316"/>
    </source>
</evidence>
<evidence type="ECO:0000313" key="20">
    <source>
        <dbReference type="Proteomes" id="UP000198896"/>
    </source>
</evidence>
<dbReference type="InterPro" id="IPR005758">
    <property type="entry name" value="UDP-N-AcMur_Ala_ligase_MurC"/>
</dbReference>
<comment type="subcellular location">
    <subcellularLocation>
        <location evidence="1 14">Cytoplasm</location>
    </subcellularLocation>
</comment>
<dbReference type="InterPro" id="IPR004101">
    <property type="entry name" value="Mur_ligase_C"/>
</dbReference>
<keyword evidence="6 14" id="KW-0132">Cell division</keyword>
<comment type="pathway">
    <text evidence="2 14">Cell wall biogenesis; peptidoglycan biosynthesis.</text>
</comment>
<dbReference type="PANTHER" id="PTHR43445:SF3">
    <property type="entry name" value="UDP-N-ACETYLMURAMATE--L-ALANINE LIGASE"/>
    <property type="match status" value="1"/>
</dbReference>
<evidence type="ECO:0000259" key="18">
    <source>
        <dbReference type="Pfam" id="PF08245"/>
    </source>
</evidence>
<evidence type="ECO:0000256" key="14">
    <source>
        <dbReference type="HAMAP-Rule" id="MF_00046"/>
    </source>
</evidence>
<dbReference type="Gene3D" id="3.40.1190.10">
    <property type="entry name" value="Mur-like, catalytic domain"/>
    <property type="match status" value="1"/>
</dbReference>
<keyword evidence="12 14" id="KW-0961">Cell wall biogenesis/degradation</keyword>
<reference evidence="19 20" key="1">
    <citation type="submission" date="2016-10" db="EMBL/GenBank/DDBJ databases">
        <authorList>
            <person name="de Groot N.N."/>
        </authorList>
    </citation>
    <scope>NUCLEOTIDE SEQUENCE [LARGE SCALE GENOMIC DNA]</scope>
    <source>
        <strain evidence="19 20">DSM 9236</strain>
    </source>
</reference>
<dbReference type="Proteomes" id="UP000198896">
    <property type="component" value="Unassembled WGS sequence"/>
</dbReference>
<dbReference type="SUPFAM" id="SSF53244">
    <property type="entry name" value="MurD-like peptide ligases, peptide-binding domain"/>
    <property type="match status" value="1"/>
</dbReference>
<comment type="function">
    <text evidence="14">Cell wall formation.</text>
</comment>
<dbReference type="InterPro" id="IPR000713">
    <property type="entry name" value="Mur_ligase_N"/>
</dbReference>
<evidence type="ECO:0000313" key="19">
    <source>
        <dbReference type="EMBL" id="SFE34276.1"/>
    </source>
</evidence>
<dbReference type="InterPro" id="IPR013221">
    <property type="entry name" value="Mur_ligase_cen"/>
</dbReference>
<keyword evidence="8 14" id="KW-0067">ATP-binding</keyword>
<comment type="catalytic activity">
    <reaction evidence="13 14">
        <text>UDP-N-acetyl-alpha-D-muramate + L-alanine + ATP = UDP-N-acetyl-alpha-D-muramoyl-L-alanine + ADP + phosphate + H(+)</text>
        <dbReference type="Rhea" id="RHEA:23372"/>
        <dbReference type="ChEBI" id="CHEBI:15378"/>
        <dbReference type="ChEBI" id="CHEBI:30616"/>
        <dbReference type="ChEBI" id="CHEBI:43474"/>
        <dbReference type="ChEBI" id="CHEBI:57972"/>
        <dbReference type="ChEBI" id="CHEBI:70757"/>
        <dbReference type="ChEBI" id="CHEBI:83898"/>
        <dbReference type="ChEBI" id="CHEBI:456216"/>
        <dbReference type="EC" id="6.3.2.8"/>
    </reaction>
</comment>
<feature type="transmembrane region" description="Helical" evidence="15">
    <location>
        <begin position="25"/>
        <end position="43"/>
    </location>
</feature>
<evidence type="ECO:0000256" key="6">
    <source>
        <dbReference type="ARBA" id="ARBA00022618"/>
    </source>
</evidence>
<keyword evidence="9 14" id="KW-0133">Cell shape</keyword>
<dbReference type="PANTHER" id="PTHR43445">
    <property type="entry name" value="UDP-N-ACETYLMURAMATE--L-ALANINE LIGASE-RELATED"/>
    <property type="match status" value="1"/>
</dbReference>
<evidence type="ECO:0000256" key="15">
    <source>
        <dbReference type="SAM" id="Phobius"/>
    </source>
</evidence>
<feature type="domain" description="Mur ligase C-terminal" evidence="17">
    <location>
        <begin position="330"/>
        <end position="460"/>
    </location>
</feature>
<accession>A0A1I1ZRJ2</accession>